<keyword evidence="11" id="KW-1185">Reference proteome</keyword>
<keyword evidence="2" id="KW-0902">Two-component regulatory system</keyword>
<name>A0ABV7HW22_9GAMM</name>
<reference evidence="11" key="1">
    <citation type="journal article" date="2019" name="Int. J. Syst. Evol. Microbiol.">
        <title>The Global Catalogue of Microorganisms (GCM) 10K type strain sequencing project: providing services to taxonomists for standard genome sequencing and annotation.</title>
        <authorList>
            <consortium name="The Broad Institute Genomics Platform"/>
            <consortium name="The Broad Institute Genome Sequencing Center for Infectious Disease"/>
            <person name="Wu L."/>
            <person name="Ma J."/>
        </authorList>
    </citation>
    <scope>NUCLEOTIDE SEQUENCE [LARGE SCALE GENOMIC DNA]</scope>
    <source>
        <strain evidence="11">KCTC 52141</strain>
    </source>
</reference>
<dbReference type="Gene3D" id="6.10.250.690">
    <property type="match status" value="1"/>
</dbReference>
<evidence type="ECO:0000313" key="10">
    <source>
        <dbReference type="EMBL" id="MFC3156745.1"/>
    </source>
</evidence>
<protein>
    <submittedName>
        <fullName evidence="10">Response regulator transcription factor</fullName>
    </submittedName>
</protein>
<organism evidence="10 11">
    <name type="scientific">Gilvimarinus japonicus</name>
    <dbReference type="NCBI Taxonomy" id="1796469"/>
    <lineage>
        <taxon>Bacteria</taxon>
        <taxon>Pseudomonadati</taxon>
        <taxon>Pseudomonadota</taxon>
        <taxon>Gammaproteobacteria</taxon>
        <taxon>Cellvibrionales</taxon>
        <taxon>Cellvibrionaceae</taxon>
        <taxon>Gilvimarinus</taxon>
    </lineage>
</organism>
<evidence type="ECO:0000256" key="4">
    <source>
        <dbReference type="ARBA" id="ARBA00023125"/>
    </source>
</evidence>
<dbReference type="CDD" id="cd00383">
    <property type="entry name" value="trans_reg_C"/>
    <property type="match status" value="1"/>
</dbReference>
<proteinExistence type="predicted"/>
<evidence type="ECO:0000256" key="2">
    <source>
        <dbReference type="ARBA" id="ARBA00023012"/>
    </source>
</evidence>
<dbReference type="Pfam" id="PF00486">
    <property type="entry name" value="Trans_reg_C"/>
    <property type="match status" value="1"/>
</dbReference>
<dbReference type="SMART" id="SM00448">
    <property type="entry name" value="REC"/>
    <property type="match status" value="1"/>
</dbReference>
<dbReference type="InterPro" id="IPR039420">
    <property type="entry name" value="WalR-like"/>
</dbReference>
<dbReference type="Proteomes" id="UP001595548">
    <property type="component" value="Unassembled WGS sequence"/>
</dbReference>
<evidence type="ECO:0000313" key="11">
    <source>
        <dbReference type="Proteomes" id="UP001595548"/>
    </source>
</evidence>
<dbReference type="PANTHER" id="PTHR48111:SF71">
    <property type="entry name" value="TRANSCRIPTIONAL REGULATORY PROTEIN PHOP"/>
    <property type="match status" value="1"/>
</dbReference>
<keyword evidence="1 6" id="KW-0597">Phosphoprotein</keyword>
<dbReference type="RefSeq" id="WP_339615885.1">
    <property type="nucleotide sequence ID" value="NZ_AP031500.1"/>
</dbReference>
<dbReference type="SUPFAM" id="SSF52172">
    <property type="entry name" value="CheY-like"/>
    <property type="match status" value="1"/>
</dbReference>
<evidence type="ECO:0000259" key="9">
    <source>
        <dbReference type="PROSITE" id="PS51755"/>
    </source>
</evidence>
<keyword evidence="3" id="KW-0805">Transcription regulation</keyword>
<dbReference type="SUPFAM" id="SSF46894">
    <property type="entry name" value="C-terminal effector domain of the bipartite response regulators"/>
    <property type="match status" value="1"/>
</dbReference>
<gene>
    <name evidence="10" type="ORF">ACFOEB_16160</name>
</gene>
<dbReference type="Pfam" id="PF00072">
    <property type="entry name" value="Response_reg"/>
    <property type="match status" value="1"/>
</dbReference>
<dbReference type="InterPro" id="IPR001789">
    <property type="entry name" value="Sig_transdc_resp-reg_receiver"/>
</dbReference>
<dbReference type="EMBL" id="JBHRTL010000031">
    <property type="protein sequence ID" value="MFC3156745.1"/>
    <property type="molecule type" value="Genomic_DNA"/>
</dbReference>
<dbReference type="CDD" id="cd19934">
    <property type="entry name" value="REC_OmpR_EcPhoP-like"/>
    <property type="match status" value="1"/>
</dbReference>
<dbReference type="SMART" id="SM00862">
    <property type="entry name" value="Trans_reg_C"/>
    <property type="match status" value="1"/>
</dbReference>
<comment type="caution">
    <text evidence="10">The sequence shown here is derived from an EMBL/GenBank/DDBJ whole genome shotgun (WGS) entry which is preliminary data.</text>
</comment>
<sequence>MRLLIVEDDSALRTELVRQLSVEGYAVDGASDGRDGLFMASEYDYDLAIIDLGLPEIDGLSLIAQLRANGRDAPVLVLTARDAWQDKVKGLEAGADDYLTKPFHPEELRARVQALLRRAHGAAQNRLAFGPLSIDTDAKTVALEERPIELTSYEYNTLLYLALNAGKTLSKTELTEHLYAQDYDRDSNVIEVFIGRLRKKLDPDGSLTPISTLRGLGYRFNLTPNSSREP</sequence>
<feature type="modified residue" description="4-aspartylphosphate" evidence="6">
    <location>
        <position position="51"/>
    </location>
</feature>
<dbReference type="PANTHER" id="PTHR48111">
    <property type="entry name" value="REGULATOR OF RPOS"/>
    <property type="match status" value="1"/>
</dbReference>
<evidence type="ECO:0000256" key="6">
    <source>
        <dbReference type="PROSITE-ProRule" id="PRU00169"/>
    </source>
</evidence>
<dbReference type="InterPro" id="IPR011006">
    <property type="entry name" value="CheY-like_superfamily"/>
</dbReference>
<feature type="DNA-binding region" description="OmpR/PhoB-type" evidence="7">
    <location>
        <begin position="124"/>
        <end position="222"/>
    </location>
</feature>
<dbReference type="InterPro" id="IPR001867">
    <property type="entry name" value="OmpR/PhoB-type_DNA-bd"/>
</dbReference>
<dbReference type="Gene3D" id="3.40.50.2300">
    <property type="match status" value="1"/>
</dbReference>
<dbReference type="InterPro" id="IPR036388">
    <property type="entry name" value="WH-like_DNA-bd_sf"/>
</dbReference>
<keyword evidence="5" id="KW-0804">Transcription</keyword>
<evidence type="ECO:0000256" key="1">
    <source>
        <dbReference type="ARBA" id="ARBA00022553"/>
    </source>
</evidence>
<dbReference type="PROSITE" id="PS50110">
    <property type="entry name" value="RESPONSE_REGULATORY"/>
    <property type="match status" value="1"/>
</dbReference>
<dbReference type="InterPro" id="IPR016032">
    <property type="entry name" value="Sig_transdc_resp-reg_C-effctor"/>
</dbReference>
<evidence type="ECO:0000256" key="5">
    <source>
        <dbReference type="ARBA" id="ARBA00023163"/>
    </source>
</evidence>
<feature type="domain" description="Response regulatory" evidence="8">
    <location>
        <begin position="2"/>
        <end position="116"/>
    </location>
</feature>
<feature type="domain" description="OmpR/PhoB-type" evidence="9">
    <location>
        <begin position="124"/>
        <end position="222"/>
    </location>
</feature>
<evidence type="ECO:0000259" key="8">
    <source>
        <dbReference type="PROSITE" id="PS50110"/>
    </source>
</evidence>
<evidence type="ECO:0000256" key="7">
    <source>
        <dbReference type="PROSITE-ProRule" id="PRU01091"/>
    </source>
</evidence>
<accession>A0ABV7HW22</accession>
<evidence type="ECO:0000256" key="3">
    <source>
        <dbReference type="ARBA" id="ARBA00023015"/>
    </source>
</evidence>
<keyword evidence="4 7" id="KW-0238">DNA-binding</keyword>
<dbReference type="Gene3D" id="1.10.10.10">
    <property type="entry name" value="Winged helix-like DNA-binding domain superfamily/Winged helix DNA-binding domain"/>
    <property type="match status" value="1"/>
</dbReference>
<dbReference type="PROSITE" id="PS51755">
    <property type="entry name" value="OMPR_PHOB"/>
    <property type="match status" value="1"/>
</dbReference>